<dbReference type="Proteomes" id="UP000183208">
    <property type="component" value="Unassembled WGS sequence"/>
</dbReference>
<name>A0A1M7JVA3_9BRAD</name>
<sequence>MTELTRNDLNIHDWAARASEALIQAKKLPPGSRRSQAIRKAELLRVAADMKTLLMSKEPNGVPKVTG</sequence>
<evidence type="ECO:0000313" key="2">
    <source>
        <dbReference type="Proteomes" id="UP000183208"/>
    </source>
</evidence>
<dbReference type="OrthoDB" id="8253427at2"/>
<dbReference type="AlphaFoldDB" id="A0A1M7JVA3"/>
<accession>A0A1M7JVA3</accession>
<organism evidence="1 2">
    <name type="scientific">Bradyrhizobium lablabi</name>
    <dbReference type="NCBI Taxonomy" id="722472"/>
    <lineage>
        <taxon>Bacteria</taxon>
        <taxon>Pseudomonadati</taxon>
        <taxon>Pseudomonadota</taxon>
        <taxon>Alphaproteobacteria</taxon>
        <taxon>Hyphomicrobiales</taxon>
        <taxon>Nitrobacteraceae</taxon>
        <taxon>Bradyrhizobium</taxon>
    </lineage>
</organism>
<dbReference type="RefSeq" id="WP_143039568.1">
    <property type="nucleotide sequence ID" value="NZ_FNTI01000001.1"/>
</dbReference>
<proteinExistence type="predicted"/>
<evidence type="ECO:0000313" key="1">
    <source>
        <dbReference type="EMBL" id="SEB82605.1"/>
    </source>
</evidence>
<protein>
    <submittedName>
        <fullName evidence="1">Uncharacterized protein</fullName>
    </submittedName>
</protein>
<gene>
    <name evidence="1" type="ORF">SAMN05444171_0015</name>
</gene>
<reference evidence="1 2" key="1">
    <citation type="submission" date="2016-10" db="EMBL/GenBank/DDBJ databases">
        <authorList>
            <person name="de Groot N.N."/>
        </authorList>
    </citation>
    <scope>NUCLEOTIDE SEQUENCE [LARGE SCALE GENOMIC DNA]</scope>
    <source>
        <strain evidence="1 2">GAS522</strain>
    </source>
</reference>
<dbReference type="EMBL" id="FNTI01000001">
    <property type="protein sequence ID" value="SEB82605.1"/>
    <property type="molecule type" value="Genomic_DNA"/>
</dbReference>